<name>A0A850PDD7_9PROT</name>
<feature type="transmembrane region" description="Helical" evidence="7">
    <location>
        <begin position="60"/>
        <end position="79"/>
    </location>
</feature>
<dbReference type="InterPro" id="IPR002010">
    <property type="entry name" value="T3SS_IM_R"/>
</dbReference>
<evidence type="ECO:0000256" key="3">
    <source>
        <dbReference type="ARBA" id="ARBA00022475"/>
    </source>
</evidence>
<gene>
    <name evidence="8" type="ORF">HUK82_10100</name>
</gene>
<keyword evidence="8" id="KW-0969">Cilium</keyword>
<comment type="subcellular location">
    <subcellularLocation>
        <location evidence="1">Cell membrane</location>
        <topology evidence="1">Multi-pass membrane protein</topology>
    </subcellularLocation>
</comment>
<keyword evidence="6 7" id="KW-0472">Membrane</keyword>
<feature type="transmembrane region" description="Helical" evidence="7">
    <location>
        <begin position="172"/>
        <end position="193"/>
    </location>
</feature>
<evidence type="ECO:0000256" key="1">
    <source>
        <dbReference type="ARBA" id="ARBA00004651"/>
    </source>
</evidence>
<proteinExistence type="inferred from homology"/>
<evidence type="ECO:0000256" key="4">
    <source>
        <dbReference type="ARBA" id="ARBA00022692"/>
    </source>
</evidence>
<keyword evidence="5 7" id="KW-1133">Transmembrane helix</keyword>
<comment type="similarity">
    <text evidence="2">Belongs to the FliR/MopE/SpaR family.</text>
</comment>
<dbReference type="PANTHER" id="PTHR30065:SF8">
    <property type="entry name" value="FLAGELLAR BIOSYNTHETIC PROTEIN FLIR"/>
    <property type="match status" value="1"/>
</dbReference>
<feature type="transmembrane region" description="Helical" evidence="7">
    <location>
        <begin position="205"/>
        <end position="225"/>
    </location>
</feature>
<accession>A0A850PDD7</accession>
<keyword evidence="4 7" id="KW-0812">Transmembrane</keyword>
<keyword evidence="8" id="KW-0282">Flagellum</keyword>
<dbReference type="Pfam" id="PF01311">
    <property type="entry name" value="Bac_export_1"/>
    <property type="match status" value="1"/>
</dbReference>
<comment type="caution">
    <text evidence="8">The sequence shown here is derived from an EMBL/GenBank/DDBJ whole genome shotgun (WGS) entry which is preliminary data.</text>
</comment>
<dbReference type="GO" id="GO:0006605">
    <property type="term" value="P:protein targeting"/>
    <property type="evidence" value="ECO:0007669"/>
    <property type="project" value="InterPro"/>
</dbReference>
<evidence type="ECO:0000313" key="9">
    <source>
        <dbReference type="Proteomes" id="UP000585665"/>
    </source>
</evidence>
<dbReference type="EMBL" id="JABXXR010000074">
    <property type="protein sequence ID" value="NVN40913.1"/>
    <property type="molecule type" value="Genomic_DNA"/>
</dbReference>
<dbReference type="PRINTS" id="PR00953">
    <property type="entry name" value="TYPE3IMRPROT"/>
</dbReference>
<organism evidence="8 9">
    <name type="scientific">Ameyamaea chiangmaiensis</name>
    <dbReference type="NCBI Taxonomy" id="442969"/>
    <lineage>
        <taxon>Bacteria</taxon>
        <taxon>Pseudomonadati</taxon>
        <taxon>Pseudomonadota</taxon>
        <taxon>Alphaproteobacteria</taxon>
        <taxon>Acetobacterales</taxon>
        <taxon>Acetobacteraceae</taxon>
        <taxon>Ameyamaea</taxon>
    </lineage>
</organism>
<evidence type="ECO:0000256" key="7">
    <source>
        <dbReference type="SAM" id="Phobius"/>
    </source>
</evidence>
<dbReference type="AlphaFoldDB" id="A0A850PDD7"/>
<keyword evidence="8" id="KW-0966">Cell projection</keyword>
<dbReference type="Proteomes" id="UP000585665">
    <property type="component" value="Unassembled WGS sequence"/>
</dbReference>
<dbReference type="PANTHER" id="PTHR30065">
    <property type="entry name" value="FLAGELLAR BIOSYNTHETIC PROTEIN FLIR"/>
    <property type="match status" value="1"/>
</dbReference>
<reference evidence="8 9" key="1">
    <citation type="submission" date="2020-06" db="EMBL/GenBank/DDBJ databases">
        <title>Description of novel acetic acid bacteria.</title>
        <authorList>
            <person name="Sombolestani A."/>
        </authorList>
    </citation>
    <scope>NUCLEOTIDE SEQUENCE [LARGE SCALE GENOMIC DNA]</scope>
    <source>
        <strain evidence="8 9">LMG 27010</strain>
    </source>
</reference>
<dbReference type="GO" id="GO:0005886">
    <property type="term" value="C:plasma membrane"/>
    <property type="evidence" value="ECO:0007669"/>
    <property type="project" value="UniProtKB-SubCell"/>
</dbReference>
<sequence>MFALVLCRSSAAIMLLPGIGEDAVPTSVRAGFAFALAVLLTPVEMRHFTAAGPTWSASPVAMAGLIGAELAGGGLIGLIARLMCLSLPIAAQIIATFVGLASVLQPDPQMGAQSTALSRMASLLVPVLVLETGLYQLPLHALCDSYSVFPVGQVPLVGDLAHSVTLASSRTFGIAAELAGPFIVVGTLWQVMLAMLSRFVPSLQVYGLAMPAQLLGGLLLVALLGRTLLGAWQADMAHVLHDLPGL</sequence>
<keyword evidence="3" id="KW-1003">Cell membrane</keyword>
<evidence type="ECO:0000256" key="6">
    <source>
        <dbReference type="ARBA" id="ARBA00023136"/>
    </source>
</evidence>
<evidence type="ECO:0000256" key="5">
    <source>
        <dbReference type="ARBA" id="ARBA00022989"/>
    </source>
</evidence>
<feature type="transmembrane region" description="Helical" evidence="7">
    <location>
        <begin position="85"/>
        <end position="104"/>
    </location>
</feature>
<evidence type="ECO:0000256" key="2">
    <source>
        <dbReference type="ARBA" id="ARBA00009772"/>
    </source>
</evidence>
<protein>
    <submittedName>
        <fullName evidence="8">Flagellar biosynthetic protein FliR</fullName>
    </submittedName>
</protein>
<evidence type="ECO:0000313" key="8">
    <source>
        <dbReference type="EMBL" id="NVN40913.1"/>
    </source>
</evidence>
<keyword evidence="9" id="KW-1185">Reference proteome</keyword>